<name>A0A1L7I7D0_9FLAO</name>
<dbReference type="Pfam" id="PF25778">
    <property type="entry name" value="DUF7948"/>
    <property type="match status" value="1"/>
</dbReference>
<reference evidence="2 3" key="1">
    <citation type="submission" date="2016-07" db="EMBL/GenBank/DDBJ databases">
        <title>Multi-omics approach to identify versatile polysaccharide utilization systems of a marine flavobacterium Gramella flava.</title>
        <authorList>
            <person name="Tang K."/>
        </authorList>
    </citation>
    <scope>NUCLEOTIDE SEQUENCE [LARGE SCALE GENOMIC DNA]</scope>
    <source>
        <strain evidence="2 3">JLT2011</strain>
    </source>
</reference>
<sequence>MFIRNVFTLLLFITLIFPNCHLNSQTGITPRDLKKGFIKNQGQIIDQYGNPNDSVLFLLNTKGLNIHLKQNGFSYDVYQPQKKINTQTSPKFLEPAFRKAISKNAENIYQRIDFTFLNTCRNLVIQEISPVSYCSNYYNVPGREEGIINVPSYKKVIYKNLYKGIDLEFVIPEDSTKPVEYNFIISPDGDISEIQFKLSGPEVSINDNSLSIDLISGTLQEMIPQSWIEKNSKKTEVTVNYKKLGENVYGFQLNQFLPMKGKLIIDPTPVRKWATYFGGDMAEGSYSSSMDYDSLGNTYYVGWTTSDNMATVGSFQTYNFIAESHLNPQTGILAKFDPSGNLVWSSYYGGKGPTEFLGVKVDSHDNIIGVGYTFSDTHIATTNALQAQIGGEHDGFVVKFDSEGRRAWGSYYGGVDQDVVKAVTVDKNDHIYLLGSTKSSDNILYGSNSFDTKKDGQEGFLARLDQNGNIQWSSYYGGEGEDSFTSIDIGPDSKLYALGYTNSSSEIATNGTYKPNITPNGPQTGDMIDSFLVKFSLEGNRLWGSYFGGNAIDWGLDLKVDNDSNIIIAGATQSNTEIGQTTSHQSEKGGDSADWDDFLAKFSSSGKLLWSTYYGGLERENYTSCAVETDKSNNIYLVGGTSSSNNISTPCSYKETFDGYENAFLAKFDEFGNCIWGTYYGKNQVIATDVKKFGEFIYIFGITSSNEGIASENSYQSQIKYEDNFIVKFSKGEDEVEVEAPKIVCQNQSLNLYASGGISYRWSGPNNFSSIEANPVIPEVTQDNTGIYEVSIETQSGCDQIRKFMIEVTEPPMAHEVPTLFACDDNNDGFSEYFDTSGIDATLLSGQTNMDITYYDEDGEELGNVLSNPFTNTIKNEQTLRARVTNTFSGCYAETFIKLKTTSAPMINTPDDLYSCNEENGYAYFDTSDIENQILNSQNGLKVFYYDENRNQLSSPIATNFRNTVPWQQEIFIRVEDENNKICQAETSFLLIVNQMPEINLEEKYYLCDLENFISLNANEDFDSWEWTQEDGTVISTENTVSLENAGFYTLKVTKYTNGIICQKSFDVELIRSTLPRIDYVTVNSLSNNNSLEIIASGDGEFEYSIDGIQFQNENVFLDLPGGTYIAEVRDKLGCGSDFKRVSIFDYPKFFTPNNDGYNDFWQLQGTEGLSPSKIRIFDRYGKLLKELSSQSRGWDGTFNGHPMPSDDYWFQTYLSNETNIKGHFSLIRE</sequence>
<keyword evidence="3" id="KW-1185">Reference proteome</keyword>
<dbReference type="InterPro" id="IPR057708">
    <property type="entry name" value="DUF7948"/>
</dbReference>
<dbReference type="Gene3D" id="2.60.40.10">
    <property type="entry name" value="Immunoglobulins"/>
    <property type="match status" value="1"/>
</dbReference>
<dbReference type="PANTHER" id="PTHR35580">
    <property type="entry name" value="CELL SURFACE GLYCOPROTEIN (S-LAYER PROTEIN)-LIKE PROTEIN"/>
    <property type="match status" value="1"/>
</dbReference>
<evidence type="ECO:0000259" key="1">
    <source>
        <dbReference type="Pfam" id="PF25778"/>
    </source>
</evidence>
<protein>
    <recommendedName>
        <fullName evidence="1">DUF7948 domain-containing protein</fullName>
    </recommendedName>
</protein>
<organism evidence="2 3">
    <name type="scientific">Christiangramia flava JLT2011</name>
    <dbReference type="NCBI Taxonomy" id="1229726"/>
    <lineage>
        <taxon>Bacteria</taxon>
        <taxon>Pseudomonadati</taxon>
        <taxon>Bacteroidota</taxon>
        <taxon>Flavobacteriia</taxon>
        <taxon>Flavobacteriales</taxon>
        <taxon>Flavobacteriaceae</taxon>
        <taxon>Christiangramia</taxon>
    </lineage>
</organism>
<gene>
    <name evidence="2" type="ORF">GRFL_2794</name>
</gene>
<dbReference type="Pfam" id="PF13585">
    <property type="entry name" value="CHU_C"/>
    <property type="match status" value="1"/>
</dbReference>
<dbReference type="Proteomes" id="UP000186230">
    <property type="component" value="Chromosome"/>
</dbReference>
<dbReference type="RefSeq" id="WP_083645180.1">
    <property type="nucleotide sequence ID" value="NZ_AMRU01000015.1"/>
</dbReference>
<evidence type="ECO:0000313" key="2">
    <source>
        <dbReference type="EMBL" id="APU69518.1"/>
    </source>
</evidence>
<dbReference type="InterPro" id="IPR026341">
    <property type="entry name" value="T9SS_type_B"/>
</dbReference>
<dbReference type="AlphaFoldDB" id="A0A1L7I7D0"/>
<dbReference type="InterPro" id="IPR052918">
    <property type="entry name" value="Motility_Chemotaxis_Reg"/>
</dbReference>
<dbReference type="OrthoDB" id="1652165at2"/>
<dbReference type="NCBIfam" id="TIGR04131">
    <property type="entry name" value="Bac_Flav_CTERM"/>
    <property type="match status" value="1"/>
</dbReference>
<dbReference type="PANTHER" id="PTHR35580:SF1">
    <property type="entry name" value="PHYTASE-LIKE DOMAIN-CONTAINING PROTEIN"/>
    <property type="match status" value="1"/>
</dbReference>
<dbReference type="EMBL" id="CP016359">
    <property type="protein sequence ID" value="APU69518.1"/>
    <property type="molecule type" value="Genomic_DNA"/>
</dbReference>
<accession>A0A1L7I7D0</accession>
<dbReference type="STRING" id="1229726.GRFL_2794"/>
<dbReference type="SUPFAM" id="SSF101898">
    <property type="entry name" value="NHL repeat"/>
    <property type="match status" value="1"/>
</dbReference>
<feature type="domain" description="DUF7948" evidence="1">
    <location>
        <begin position="37"/>
        <end position="268"/>
    </location>
</feature>
<proteinExistence type="predicted"/>
<dbReference type="KEGG" id="gfl:GRFL_2794"/>
<evidence type="ECO:0000313" key="3">
    <source>
        <dbReference type="Proteomes" id="UP000186230"/>
    </source>
</evidence>
<dbReference type="InterPro" id="IPR013783">
    <property type="entry name" value="Ig-like_fold"/>
</dbReference>